<sequence>MIVMQSTLAKEIIVGGDKGWTTKFDYLAWAAGKDFRVGDRLVFKYEIGAHNVFKVDASSFEQCVRPPAREGLTSGNDAITLETPGRKWYICGVGKHCEDGKQKLEVTVFPQLLSPAISPVQGSSSNSAANEIPNSRFH</sequence>
<dbReference type="InterPro" id="IPR039391">
    <property type="entry name" value="Phytocyanin-like"/>
</dbReference>
<gene>
    <name evidence="14" type="ORF">IFM89_019809</name>
</gene>
<keyword evidence="15" id="KW-1185">Reference proteome</keyword>
<evidence type="ECO:0000256" key="8">
    <source>
        <dbReference type="ARBA" id="ARBA00023008"/>
    </source>
</evidence>
<organism evidence="14 15">
    <name type="scientific">Coptis chinensis</name>
    <dbReference type="NCBI Taxonomy" id="261450"/>
    <lineage>
        <taxon>Eukaryota</taxon>
        <taxon>Viridiplantae</taxon>
        <taxon>Streptophyta</taxon>
        <taxon>Embryophyta</taxon>
        <taxon>Tracheophyta</taxon>
        <taxon>Spermatophyta</taxon>
        <taxon>Magnoliopsida</taxon>
        <taxon>Ranunculales</taxon>
        <taxon>Ranunculaceae</taxon>
        <taxon>Coptidoideae</taxon>
        <taxon>Coptis</taxon>
    </lineage>
</organism>
<evidence type="ECO:0000256" key="2">
    <source>
        <dbReference type="ARBA" id="ARBA00022448"/>
    </source>
</evidence>
<comment type="caution">
    <text evidence="14">The sequence shown here is derived from an EMBL/GenBank/DDBJ whole genome shotgun (WGS) entry which is preliminary data.</text>
</comment>
<evidence type="ECO:0000256" key="7">
    <source>
        <dbReference type="ARBA" id="ARBA00022989"/>
    </source>
</evidence>
<evidence type="ECO:0000256" key="1">
    <source>
        <dbReference type="ARBA" id="ARBA00004479"/>
    </source>
</evidence>
<feature type="non-terminal residue" evidence="14">
    <location>
        <position position="138"/>
    </location>
</feature>
<dbReference type="GO" id="GO:0009610">
    <property type="term" value="P:response to symbiotic fungus"/>
    <property type="evidence" value="ECO:0007669"/>
    <property type="project" value="UniProtKB-ARBA"/>
</dbReference>
<keyword evidence="3" id="KW-0812">Transmembrane</keyword>
<evidence type="ECO:0000256" key="10">
    <source>
        <dbReference type="ARBA" id="ARBA00023157"/>
    </source>
</evidence>
<keyword evidence="9" id="KW-0472">Membrane</keyword>
<accession>A0A835M8L1</accession>
<dbReference type="PROSITE" id="PS51485">
    <property type="entry name" value="PHYTOCYANIN"/>
    <property type="match status" value="1"/>
</dbReference>
<proteinExistence type="predicted"/>
<reference evidence="14 15" key="1">
    <citation type="submission" date="2020-10" db="EMBL/GenBank/DDBJ databases">
        <title>The Coptis chinensis genome and diversification of protoberbering-type alkaloids.</title>
        <authorList>
            <person name="Wang B."/>
            <person name="Shu S."/>
            <person name="Song C."/>
            <person name="Liu Y."/>
        </authorList>
    </citation>
    <scope>NUCLEOTIDE SEQUENCE [LARGE SCALE GENOMIC DNA]</scope>
    <source>
        <strain evidence="14">HL-2020</strain>
        <tissue evidence="14">Leaf</tissue>
    </source>
</reference>
<dbReference type="PANTHER" id="PTHR33021:SF533">
    <property type="entry name" value="PHYTOCYANIN DOMAIN-CONTAINING PROTEIN"/>
    <property type="match status" value="1"/>
</dbReference>
<keyword evidence="2" id="KW-0813">Transport</keyword>
<dbReference type="Proteomes" id="UP000631114">
    <property type="component" value="Unassembled WGS sequence"/>
</dbReference>
<dbReference type="Gene3D" id="2.60.40.420">
    <property type="entry name" value="Cupredoxins - blue copper proteins"/>
    <property type="match status" value="1"/>
</dbReference>
<keyword evidence="8" id="KW-0186">Copper</keyword>
<dbReference type="InterPro" id="IPR008972">
    <property type="entry name" value="Cupredoxin"/>
</dbReference>
<evidence type="ECO:0000256" key="3">
    <source>
        <dbReference type="ARBA" id="ARBA00022692"/>
    </source>
</evidence>
<dbReference type="PANTHER" id="PTHR33021">
    <property type="entry name" value="BLUE COPPER PROTEIN"/>
    <property type="match status" value="1"/>
</dbReference>
<comment type="subcellular location">
    <subcellularLocation>
        <location evidence="1">Membrane</location>
        <topology evidence="1">Single-pass type I membrane protein</topology>
    </subcellularLocation>
</comment>
<evidence type="ECO:0000259" key="13">
    <source>
        <dbReference type="PROSITE" id="PS51485"/>
    </source>
</evidence>
<dbReference type="GO" id="GO:0009055">
    <property type="term" value="F:electron transfer activity"/>
    <property type="evidence" value="ECO:0007669"/>
    <property type="project" value="InterPro"/>
</dbReference>
<keyword evidence="4" id="KW-0479">Metal-binding</keyword>
<evidence type="ECO:0000256" key="4">
    <source>
        <dbReference type="ARBA" id="ARBA00022723"/>
    </source>
</evidence>
<feature type="region of interest" description="Disordered" evidence="12">
    <location>
        <begin position="119"/>
        <end position="138"/>
    </location>
</feature>
<evidence type="ECO:0000313" key="14">
    <source>
        <dbReference type="EMBL" id="KAF9614681.1"/>
    </source>
</evidence>
<keyword evidence="10" id="KW-1015">Disulfide bond</keyword>
<keyword evidence="7" id="KW-1133">Transmembrane helix</keyword>
<dbReference type="EMBL" id="JADFTS010000003">
    <property type="protein sequence ID" value="KAF9614681.1"/>
    <property type="molecule type" value="Genomic_DNA"/>
</dbReference>
<name>A0A835M8L1_9MAGN</name>
<evidence type="ECO:0000256" key="5">
    <source>
        <dbReference type="ARBA" id="ARBA00022729"/>
    </source>
</evidence>
<dbReference type="OrthoDB" id="687943at2759"/>
<feature type="domain" description="Phytocyanin" evidence="13">
    <location>
        <begin position="10"/>
        <end position="110"/>
    </location>
</feature>
<evidence type="ECO:0000256" key="6">
    <source>
        <dbReference type="ARBA" id="ARBA00022982"/>
    </source>
</evidence>
<keyword evidence="11" id="KW-0325">Glycoprotein</keyword>
<dbReference type="GO" id="GO:0005886">
    <property type="term" value="C:plasma membrane"/>
    <property type="evidence" value="ECO:0007669"/>
    <property type="project" value="TreeGrafter"/>
</dbReference>
<dbReference type="InterPro" id="IPR003245">
    <property type="entry name" value="Phytocyanin_dom"/>
</dbReference>
<dbReference type="GO" id="GO:0046872">
    <property type="term" value="F:metal ion binding"/>
    <property type="evidence" value="ECO:0007669"/>
    <property type="project" value="UniProtKB-KW"/>
</dbReference>
<evidence type="ECO:0000256" key="11">
    <source>
        <dbReference type="ARBA" id="ARBA00023180"/>
    </source>
</evidence>
<evidence type="ECO:0000313" key="15">
    <source>
        <dbReference type="Proteomes" id="UP000631114"/>
    </source>
</evidence>
<keyword evidence="6" id="KW-0249">Electron transport</keyword>
<feature type="compositionally biased region" description="Polar residues" evidence="12">
    <location>
        <begin position="120"/>
        <end position="138"/>
    </location>
</feature>
<protein>
    <recommendedName>
        <fullName evidence="13">Phytocyanin domain-containing protein</fullName>
    </recommendedName>
</protein>
<dbReference type="FunFam" id="2.60.40.420:FF:000067">
    <property type="entry name" value="Cupredoxin superfamily protein"/>
    <property type="match status" value="1"/>
</dbReference>
<evidence type="ECO:0000256" key="12">
    <source>
        <dbReference type="SAM" id="MobiDB-lite"/>
    </source>
</evidence>
<evidence type="ECO:0000256" key="9">
    <source>
        <dbReference type="ARBA" id="ARBA00023136"/>
    </source>
</evidence>
<dbReference type="Pfam" id="PF02298">
    <property type="entry name" value="Cu_bind_like"/>
    <property type="match status" value="1"/>
</dbReference>
<dbReference type="CDD" id="cd04216">
    <property type="entry name" value="Phytocyanin"/>
    <property type="match status" value="1"/>
</dbReference>
<dbReference type="AlphaFoldDB" id="A0A835M8L1"/>
<keyword evidence="5" id="KW-0732">Signal</keyword>
<dbReference type="SUPFAM" id="SSF49503">
    <property type="entry name" value="Cupredoxins"/>
    <property type="match status" value="1"/>
</dbReference>